<feature type="domain" description="Putative plant transposon protein" evidence="1">
    <location>
        <begin position="1"/>
        <end position="119"/>
    </location>
</feature>
<dbReference type="EMBL" id="NKXS01004126">
    <property type="protein sequence ID" value="PIN07372.1"/>
    <property type="molecule type" value="Genomic_DNA"/>
</dbReference>
<dbReference type="OrthoDB" id="1436833at2759"/>
<name>A0A2G9GQ78_9LAMI</name>
<dbReference type="AlphaFoldDB" id="A0A2G9GQ78"/>
<accession>A0A2G9GQ78</accession>
<dbReference type="Pfam" id="PF20167">
    <property type="entry name" value="Transposase_32"/>
    <property type="match status" value="1"/>
</dbReference>
<evidence type="ECO:0000259" key="1">
    <source>
        <dbReference type="Pfam" id="PF20167"/>
    </source>
</evidence>
<evidence type="ECO:0000313" key="3">
    <source>
        <dbReference type="Proteomes" id="UP000231279"/>
    </source>
</evidence>
<keyword evidence="3" id="KW-1185">Reference proteome</keyword>
<comment type="caution">
    <text evidence="2">The sequence shown here is derived from an EMBL/GenBank/DDBJ whole genome shotgun (WGS) entry which is preliminary data.</text>
</comment>
<dbReference type="Proteomes" id="UP000231279">
    <property type="component" value="Unassembled WGS sequence"/>
</dbReference>
<proteinExistence type="predicted"/>
<evidence type="ECO:0000313" key="2">
    <source>
        <dbReference type="EMBL" id="PIN07372.1"/>
    </source>
</evidence>
<sequence>MVRGKSVNFSARAINSLFGTPAVATHQLQEFLDDHPPLDTICKLICWDEPQWILSRLYEPIYFSRTKLTITADNWLRFFSIQLLPTTHTSEVTRERAVIIFAILTDIPFDIDHFLHKSI</sequence>
<protein>
    <recommendedName>
        <fullName evidence="1">Putative plant transposon protein domain-containing protein</fullName>
    </recommendedName>
</protein>
<gene>
    <name evidence="2" type="ORF">CDL12_20063</name>
</gene>
<reference evidence="3" key="1">
    <citation type="journal article" date="2018" name="Gigascience">
        <title>Genome assembly of the Pink Ipe (Handroanthus impetiginosus, Bignoniaceae), a highly valued, ecologically keystone Neotropical timber forest tree.</title>
        <authorList>
            <person name="Silva-Junior O.B."/>
            <person name="Grattapaglia D."/>
            <person name="Novaes E."/>
            <person name="Collevatti R.G."/>
        </authorList>
    </citation>
    <scope>NUCLEOTIDE SEQUENCE [LARGE SCALE GENOMIC DNA]</scope>
    <source>
        <strain evidence="3">cv. UFG-1</strain>
    </source>
</reference>
<organism evidence="2 3">
    <name type="scientific">Handroanthus impetiginosus</name>
    <dbReference type="NCBI Taxonomy" id="429701"/>
    <lineage>
        <taxon>Eukaryota</taxon>
        <taxon>Viridiplantae</taxon>
        <taxon>Streptophyta</taxon>
        <taxon>Embryophyta</taxon>
        <taxon>Tracheophyta</taxon>
        <taxon>Spermatophyta</taxon>
        <taxon>Magnoliopsida</taxon>
        <taxon>eudicotyledons</taxon>
        <taxon>Gunneridae</taxon>
        <taxon>Pentapetalae</taxon>
        <taxon>asterids</taxon>
        <taxon>lamiids</taxon>
        <taxon>Lamiales</taxon>
        <taxon>Bignoniaceae</taxon>
        <taxon>Crescentiina</taxon>
        <taxon>Tabebuia alliance</taxon>
        <taxon>Handroanthus</taxon>
    </lineage>
</organism>
<dbReference type="InterPro" id="IPR046796">
    <property type="entry name" value="Transposase_32_dom"/>
</dbReference>